<dbReference type="RefSeq" id="WP_187018700.1">
    <property type="nucleotide sequence ID" value="NZ_JACRUK010000022.1"/>
</dbReference>
<feature type="signal peptide" evidence="1">
    <location>
        <begin position="1"/>
        <end position="22"/>
    </location>
</feature>
<reference evidence="2 3" key="1">
    <citation type="submission" date="2020-08" db="EMBL/GenBank/DDBJ databases">
        <title>Description of novel Flavobacterium F-392 isolate.</title>
        <authorList>
            <person name="Saticioglu I.B."/>
            <person name="Duman M."/>
            <person name="Altun S."/>
        </authorList>
    </citation>
    <scope>NUCLEOTIDE SEQUENCE [LARGE SCALE GENOMIC DNA]</scope>
    <source>
        <strain evidence="2 3">F-392</strain>
    </source>
</reference>
<name>A0A923N395_9FLAO</name>
<dbReference type="AlphaFoldDB" id="A0A923N395"/>
<organism evidence="2 3">
    <name type="scientific">Flavobacterium muglaense</name>
    <dbReference type="NCBI Taxonomy" id="2764716"/>
    <lineage>
        <taxon>Bacteria</taxon>
        <taxon>Pseudomonadati</taxon>
        <taxon>Bacteroidota</taxon>
        <taxon>Flavobacteriia</taxon>
        <taxon>Flavobacteriales</taxon>
        <taxon>Flavobacteriaceae</taxon>
        <taxon>Flavobacterium</taxon>
    </lineage>
</organism>
<evidence type="ECO:0008006" key="4">
    <source>
        <dbReference type="Google" id="ProtNLM"/>
    </source>
</evidence>
<evidence type="ECO:0000313" key="2">
    <source>
        <dbReference type="EMBL" id="MBC5844838.1"/>
    </source>
</evidence>
<gene>
    <name evidence="2" type="ORF">H8R25_10360</name>
</gene>
<proteinExistence type="predicted"/>
<dbReference type="Proteomes" id="UP000641454">
    <property type="component" value="Unassembled WGS sequence"/>
</dbReference>
<comment type="caution">
    <text evidence="2">The sequence shown here is derived from an EMBL/GenBank/DDBJ whole genome shotgun (WGS) entry which is preliminary data.</text>
</comment>
<keyword evidence="3" id="KW-1185">Reference proteome</keyword>
<dbReference type="EMBL" id="JACRUL010000022">
    <property type="protein sequence ID" value="MBC5844838.1"/>
    <property type="molecule type" value="Genomic_DNA"/>
</dbReference>
<protein>
    <recommendedName>
        <fullName evidence="4">Adhesin domain-containing protein</fullName>
    </recommendedName>
</protein>
<keyword evidence="1" id="KW-0732">Signal</keyword>
<evidence type="ECO:0000313" key="3">
    <source>
        <dbReference type="Proteomes" id="UP000641454"/>
    </source>
</evidence>
<sequence length="354" mass="39862">MKKHYKYLVLLLLLPYSMFSNEDKFAHSKQKNIKITYLVNPDASLAITNSYGSITVMTWDEDKVDLDVTIKASSNNENWVNQRISDINIDINALKSIVSATTVIGSSSSTNSSSSSNFEINYIIKIPKNSNNVTLNNKYGNIYTSELSSSTNFFCKYGMLTLGKLNSAKNSITMEYCDNSTISFLNMAVITAKYSNITIGQLSKLDLISEYTDIDIQEGKEVKYSSKYGSIDIDNIQDLDGLGNYLKVKIGNLNGNLNLNTKYSDIVINNASIKTNKIDIVSSYTNTRILYDENLAFNFDFYLKYANLKYGTDFNFINKEETNTAKKYMGYYKKKAATLIKISSDFGNITVIKK</sequence>
<evidence type="ECO:0000256" key="1">
    <source>
        <dbReference type="SAM" id="SignalP"/>
    </source>
</evidence>
<accession>A0A923N395</accession>
<feature type="chain" id="PRO_5038001198" description="Adhesin domain-containing protein" evidence="1">
    <location>
        <begin position="23"/>
        <end position="354"/>
    </location>
</feature>